<protein>
    <submittedName>
        <fullName evidence="2">Retrovirus-related Pol polyprotein from transposon 17.6</fullName>
    </submittedName>
</protein>
<dbReference type="SUPFAM" id="SSF56672">
    <property type="entry name" value="DNA/RNA polymerases"/>
    <property type="match status" value="1"/>
</dbReference>
<evidence type="ECO:0000313" key="2">
    <source>
        <dbReference type="EMBL" id="RDX83645.1"/>
    </source>
</evidence>
<dbReference type="GO" id="GO:0003676">
    <property type="term" value="F:nucleic acid binding"/>
    <property type="evidence" value="ECO:0007669"/>
    <property type="project" value="InterPro"/>
</dbReference>
<dbReference type="InterPro" id="IPR000477">
    <property type="entry name" value="RT_dom"/>
</dbReference>
<proteinExistence type="predicted"/>
<dbReference type="AlphaFoldDB" id="A0A371FZA5"/>
<dbReference type="InterPro" id="IPR043502">
    <property type="entry name" value="DNA/RNA_pol_sf"/>
</dbReference>
<sequence>MQIHIAPEDQHKTTFTSPFDTFAYTRMPFGLCYAPSTSQRCMLNIFSDLLEECMEVLMDEFTVYADTFEACLGNLSRVLKRCIRNCIRPFGINRRIEFYKAKIDVISSLPKPASVRDVCSFLGHISFYRRIIRNFSKITLPLSKLLQKYVDFVFDEININTNFVGTKLAAAIQVNPTISHDLLTYAISLSLPHSCQVHPSITKKRFKVMQSITYGTTPIYGDVVMTVLFTGVFRILRFGQSSTFSILHLEVATMDPPERPEKYLNVDFTSLLFFETRTNLSQPTSNWVEARATRTNDAKAVVDFLKSNIFCRFSVPKALISDQGTRFYNRVMSSLLEKYGVPFHISPQTNDQAEVFNREIKKILLTMVNPSRKDWSRLLDDVLWAHTTTY</sequence>
<dbReference type="Pfam" id="PF00078">
    <property type="entry name" value="RVT_1"/>
    <property type="match status" value="1"/>
</dbReference>
<dbReference type="InterPro" id="IPR050951">
    <property type="entry name" value="Retrovirus_Pol_polyprotein"/>
</dbReference>
<feature type="non-terminal residue" evidence="2">
    <location>
        <position position="1"/>
    </location>
</feature>
<dbReference type="OrthoDB" id="10055717at2759"/>
<keyword evidence="3" id="KW-1185">Reference proteome</keyword>
<name>A0A371FZA5_MUCPR</name>
<dbReference type="Proteomes" id="UP000257109">
    <property type="component" value="Unassembled WGS sequence"/>
</dbReference>
<dbReference type="PANTHER" id="PTHR37984:SF5">
    <property type="entry name" value="PROTEIN NYNRIN-LIKE"/>
    <property type="match status" value="1"/>
</dbReference>
<dbReference type="GO" id="GO:0015074">
    <property type="term" value="P:DNA integration"/>
    <property type="evidence" value="ECO:0007669"/>
    <property type="project" value="InterPro"/>
</dbReference>
<dbReference type="PROSITE" id="PS50994">
    <property type="entry name" value="INTEGRASE"/>
    <property type="match status" value="1"/>
</dbReference>
<comment type="caution">
    <text evidence="2">The sequence shown here is derived from an EMBL/GenBank/DDBJ whole genome shotgun (WGS) entry which is preliminary data.</text>
</comment>
<dbReference type="CDD" id="cd01647">
    <property type="entry name" value="RT_LTR"/>
    <property type="match status" value="1"/>
</dbReference>
<feature type="domain" description="Integrase catalytic" evidence="1">
    <location>
        <begin position="256"/>
        <end position="390"/>
    </location>
</feature>
<dbReference type="Gene3D" id="3.30.70.270">
    <property type="match status" value="2"/>
</dbReference>
<evidence type="ECO:0000313" key="3">
    <source>
        <dbReference type="Proteomes" id="UP000257109"/>
    </source>
</evidence>
<dbReference type="Gene3D" id="3.30.420.10">
    <property type="entry name" value="Ribonuclease H-like superfamily/Ribonuclease H"/>
    <property type="match status" value="1"/>
</dbReference>
<organism evidence="2 3">
    <name type="scientific">Mucuna pruriens</name>
    <name type="common">Velvet bean</name>
    <name type="synonym">Dolichos pruriens</name>
    <dbReference type="NCBI Taxonomy" id="157652"/>
    <lineage>
        <taxon>Eukaryota</taxon>
        <taxon>Viridiplantae</taxon>
        <taxon>Streptophyta</taxon>
        <taxon>Embryophyta</taxon>
        <taxon>Tracheophyta</taxon>
        <taxon>Spermatophyta</taxon>
        <taxon>Magnoliopsida</taxon>
        <taxon>eudicotyledons</taxon>
        <taxon>Gunneridae</taxon>
        <taxon>Pentapetalae</taxon>
        <taxon>rosids</taxon>
        <taxon>fabids</taxon>
        <taxon>Fabales</taxon>
        <taxon>Fabaceae</taxon>
        <taxon>Papilionoideae</taxon>
        <taxon>50 kb inversion clade</taxon>
        <taxon>NPAAA clade</taxon>
        <taxon>indigoferoid/millettioid clade</taxon>
        <taxon>Phaseoleae</taxon>
        <taxon>Mucuna</taxon>
    </lineage>
</organism>
<dbReference type="EMBL" id="QJKJ01007290">
    <property type="protein sequence ID" value="RDX83645.1"/>
    <property type="molecule type" value="Genomic_DNA"/>
</dbReference>
<evidence type="ECO:0000259" key="1">
    <source>
        <dbReference type="PROSITE" id="PS50994"/>
    </source>
</evidence>
<dbReference type="Gene3D" id="3.10.10.10">
    <property type="entry name" value="HIV Type 1 Reverse Transcriptase, subunit A, domain 1"/>
    <property type="match status" value="1"/>
</dbReference>
<dbReference type="SUPFAM" id="SSF53098">
    <property type="entry name" value="Ribonuclease H-like"/>
    <property type="match status" value="1"/>
</dbReference>
<dbReference type="PANTHER" id="PTHR37984">
    <property type="entry name" value="PROTEIN CBG26694"/>
    <property type="match status" value="1"/>
</dbReference>
<dbReference type="InterPro" id="IPR012337">
    <property type="entry name" value="RNaseH-like_sf"/>
</dbReference>
<reference evidence="2" key="1">
    <citation type="submission" date="2018-05" db="EMBL/GenBank/DDBJ databases">
        <title>Draft genome of Mucuna pruriens seed.</title>
        <authorList>
            <person name="Nnadi N.E."/>
            <person name="Vos R."/>
            <person name="Hasami M.H."/>
            <person name="Devisetty U.K."/>
            <person name="Aguiy J.C."/>
        </authorList>
    </citation>
    <scope>NUCLEOTIDE SEQUENCE [LARGE SCALE GENOMIC DNA]</scope>
    <source>
        <strain evidence="2">JCA_2017</strain>
    </source>
</reference>
<dbReference type="InterPro" id="IPR001584">
    <property type="entry name" value="Integrase_cat-core"/>
</dbReference>
<gene>
    <name evidence="2" type="primary">pol</name>
    <name evidence="2" type="ORF">CR513_35411</name>
</gene>
<dbReference type="InterPro" id="IPR043128">
    <property type="entry name" value="Rev_trsase/Diguanyl_cyclase"/>
</dbReference>
<dbReference type="InterPro" id="IPR036397">
    <property type="entry name" value="RNaseH_sf"/>
</dbReference>
<accession>A0A371FZA5</accession>